<reference evidence="12" key="1">
    <citation type="submission" date="2018-11" db="EMBL/GenBank/DDBJ databases">
        <title>Complete genome sequence of Paenibacillus sp. ML311-T8.</title>
        <authorList>
            <person name="Nam Y.-D."/>
            <person name="Kang J."/>
            <person name="Chung W.-H."/>
            <person name="Park Y.S."/>
        </authorList>
    </citation>
    <scope>NUCLEOTIDE SEQUENCE [LARGE SCALE GENOMIC DNA]</scope>
    <source>
        <strain evidence="12">ML311-T8</strain>
    </source>
</reference>
<dbReference type="SUPFAM" id="SSF52540">
    <property type="entry name" value="P-loop containing nucleoside triphosphate hydrolases"/>
    <property type="match status" value="1"/>
</dbReference>
<keyword evidence="12" id="KW-1185">Reference proteome</keyword>
<evidence type="ECO:0000256" key="8">
    <source>
        <dbReference type="SAM" id="Phobius"/>
    </source>
</evidence>
<dbReference type="InterPro" id="IPR003439">
    <property type="entry name" value="ABC_transporter-like_ATP-bd"/>
</dbReference>
<feature type="domain" description="ABC transmembrane type-1" evidence="10">
    <location>
        <begin position="35"/>
        <end position="319"/>
    </location>
</feature>
<keyword evidence="7 8" id="KW-0472">Membrane</keyword>
<dbReference type="OrthoDB" id="9770415at2"/>
<dbReference type="PROSITE" id="PS50929">
    <property type="entry name" value="ABC_TM1F"/>
    <property type="match status" value="1"/>
</dbReference>
<dbReference type="InterPro" id="IPR017871">
    <property type="entry name" value="ABC_transporter-like_CS"/>
</dbReference>
<dbReference type="PANTHER" id="PTHR43394:SF1">
    <property type="entry name" value="ATP-BINDING CASSETTE SUB-FAMILY B MEMBER 10, MITOCHONDRIAL"/>
    <property type="match status" value="1"/>
</dbReference>
<feature type="transmembrane region" description="Helical" evidence="8">
    <location>
        <begin position="290"/>
        <end position="311"/>
    </location>
</feature>
<dbReference type="InterPro" id="IPR039421">
    <property type="entry name" value="Type_1_exporter"/>
</dbReference>
<keyword evidence="3 8" id="KW-0812">Transmembrane</keyword>
<feature type="domain" description="ABC transporter" evidence="9">
    <location>
        <begin position="353"/>
        <end position="587"/>
    </location>
</feature>
<dbReference type="PANTHER" id="PTHR43394">
    <property type="entry name" value="ATP-DEPENDENT PERMEASE MDL1, MITOCHONDRIAL"/>
    <property type="match status" value="1"/>
</dbReference>
<protein>
    <submittedName>
        <fullName evidence="11">ABC transporter ATP-binding protein</fullName>
    </submittedName>
</protein>
<comment type="similarity">
    <text evidence="2">Belongs to the ABC transporter superfamily.</text>
</comment>
<evidence type="ECO:0000313" key="12">
    <source>
        <dbReference type="Proteomes" id="UP000426246"/>
    </source>
</evidence>
<gene>
    <name evidence="11" type="ORF">EHS13_05705</name>
</gene>
<dbReference type="Gene3D" id="3.40.50.300">
    <property type="entry name" value="P-loop containing nucleotide triphosphate hydrolases"/>
    <property type="match status" value="1"/>
</dbReference>
<dbReference type="InterPro" id="IPR036640">
    <property type="entry name" value="ABC1_TM_sf"/>
</dbReference>
<dbReference type="GO" id="GO:0005524">
    <property type="term" value="F:ATP binding"/>
    <property type="evidence" value="ECO:0007669"/>
    <property type="project" value="UniProtKB-KW"/>
</dbReference>
<feature type="transmembrane region" description="Helical" evidence="8">
    <location>
        <begin position="32"/>
        <end position="50"/>
    </location>
</feature>
<dbReference type="PROSITE" id="PS00211">
    <property type="entry name" value="ABC_TRANSPORTER_1"/>
    <property type="match status" value="1"/>
</dbReference>
<dbReference type="EMBL" id="CP034235">
    <property type="protein sequence ID" value="QGQ94434.1"/>
    <property type="molecule type" value="Genomic_DNA"/>
</dbReference>
<evidence type="ECO:0000256" key="2">
    <source>
        <dbReference type="ARBA" id="ARBA00005417"/>
    </source>
</evidence>
<dbReference type="GO" id="GO:0015421">
    <property type="term" value="F:ABC-type oligopeptide transporter activity"/>
    <property type="evidence" value="ECO:0007669"/>
    <property type="project" value="TreeGrafter"/>
</dbReference>
<dbReference type="GO" id="GO:0016887">
    <property type="term" value="F:ATP hydrolysis activity"/>
    <property type="evidence" value="ECO:0007669"/>
    <property type="project" value="InterPro"/>
</dbReference>
<keyword evidence="6 8" id="KW-1133">Transmembrane helix</keyword>
<sequence>MNKVLSKTAIASTKLKDVKLSRIFQLFKRYRWLLAGILGLALASAIIGIGPPLILKEIIDRALPNADKPLLWILVGWMVALPLIGGLLSVWQNHLNNKVGQSVMRDLRHALFGNLQKQSMAFFTQSRSGEVIQRLTGDVQAVQNVVTGTVVNAITQMVIVVTTVFILFRLNWQLAILSMVILPMFVLPVRKVSAARKKLRLETQKVRGDMASQLGEIFGVSGALLTRIFAREKLQETKFSELNEEVMRLELRLNLIGRWYGMVIGVLAPAGTAIIYLYGGFSVINSSMSLGDIIAFAAFVGRLYGPIAILLNLQVETVTALGVFQRLFEYLDLKAEIIDSPDAVQLPIVSGRIAYNQVSFAYLPERYALKEVSFTVGAGELVAFVGPSGAGKSTLIGMISRLYDPTKGNITIDGLDIKKVKLDSLREQIAYVTQESFLFHASIRENLLFAVDNASQDQLEDACKQAYIHDFIASLPDGYDTMVGERGHRLSGGERQRLAIARAILKNPRVLILDEATSHLDSESEAYVQAALEELMRNRTTLVIAHRLSTVLAANKIIVLEAGIIVEEGNHDELLAREGLYARLFRTQFARVAGTDAAL</sequence>
<proteinExistence type="inferred from homology"/>
<dbReference type="AlphaFoldDB" id="A0A6B8RFD2"/>
<evidence type="ECO:0000256" key="6">
    <source>
        <dbReference type="ARBA" id="ARBA00022989"/>
    </source>
</evidence>
<name>A0A6B8RFD2_9BACL</name>
<dbReference type="InterPro" id="IPR027417">
    <property type="entry name" value="P-loop_NTPase"/>
</dbReference>
<dbReference type="Gene3D" id="1.20.1560.10">
    <property type="entry name" value="ABC transporter type 1, transmembrane domain"/>
    <property type="match status" value="1"/>
</dbReference>
<evidence type="ECO:0000259" key="9">
    <source>
        <dbReference type="PROSITE" id="PS50893"/>
    </source>
</evidence>
<dbReference type="RefSeq" id="WP_155699437.1">
    <property type="nucleotide sequence ID" value="NZ_CP034235.1"/>
</dbReference>
<organism evidence="11 12">
    <name type="scientific">Paenibacillus psychroresistens</name>
    <dbReference type="NCBI Taxonomy" id="1778678"/>
    <lineage>
        <taxon>Bacteria</taxon>
        <taxon>Bacillati</taxon>
        <taxon>Bacillota</taxon>
        <taxon>Bacilli</taxon>
        <taxon>Bacillales</taxon>
        <taxon>Paenibacillaceae</taxon>
        <taxon>Paenibacillus</taxon>
    </lineage>
</organism>
<evidence type="ECO:0000313" key="11">
    <source>
        <dbReference type="EMBL" id="QGQ94434.1"/>
    </source>
</evidence>
<dbReference type="Proteomes" id="UP000426246">
    <property type="component" value="Chromosome"/>
</dbReference>
<feature type="transmembrane region" description="Helical" evidence="8">
    <location>
        <begin position="70"/>
        <end position="91"/>
    </location>
</feature>
<dbReference type="PROSITE" id="PS50893">
    <property type="entry name" value="ABC_TRANSPORTER_2"/>
    <property type="match status" value="1"/>
</dbReference>
<feature type="transmembrane region" description="Helical" evidence="8">
    <location>
        <begin position="259"/>
        <end position="278"/>
    </location>
</feature>
<evidence type="ECO:0000259" key="10">
    <source>
        <dbReference type="PROSITE" id="PS50929"/>
    </source>
</evidence>
<dbReference type="InterPro" id="IPR011527">
    <property type="entry name" value="ABC1_TM_dom"/>
</dbReference>
<comment type="subcellular location">
    <subcellularLocation>
        <location evidence="1">Cell membrane</location>
        <topology evidence="1">Multi-pass membrane protein</topology>
    </subcellularLocation>
</comment>
<evidence type="ECO:0000256" key="1">
    <source>
        <dbReference type="ARBA" id="ARBA00004651"/>
    </source>
</evidence>
<accession>A0A6B8RFD2</accession>
<feature type="transmembrane region" description="Helical" evidence="8">
    <location>
        <begin position="172"/>
        <end position="189"/>
    </location>
</feature>
<evidence type="ECO:0000256" key="4">
    <source>
        <dbReference type="ARBA" id="ARBA00022741"/>
    </source>
</evidence>
<dbReference type="CDD" id="cd18550">
    <property type="entry name" value="ABC_6TM_exporter_like"/>
    <property type="match status" value="1"/>
</dbReference>
<dbReference type="KEGG" id="ppsc:EHS13_05705"/>
<dbReference type="Pfam" id="PF00664">
    <property type="entry name" value="ABC_membrane"/>
    <property type="match status" value="1"/>
</dbReference>
<dbReference type="SUPFAM" id="SSF90123">
    <property type="entry name" value="ABC transporter transmembrane region"/>
    <property type="match status" value="1"/>
</dbReference>
<dbReference type="SMART" id="SM00382">
    <property type="entry name" value="AAA"/>
    <property type="match status" value="1"/>
</dbReference>
<keyword evidence="5 11" id="KW-0067">ATP-binding</keyword>
<dbReference type="GO" id="GO:0005886">
    <property type="term" value="C:plasma membrane"/>
    <property type="evidence" value="ECO:0007669"/>
    <property type="project" value="UniProtKB-SubCell"/>
</dbReference>
<feature type="transmembrane region" description="Helical" evidence="8">
    <location>
        <begin position="144"/>
        <end position="166"/>
    </location>
</feature>
<dbReference type="FunFam" id="3.40.50.300:FF:000218">
    <property type="entry name" value="Multidrug ABC transporter ATP-binding protein"/>
    <property type="match status" value="1"/>
</dbReference>
<evidence type="ECO:0000256" key="7">
    <source>
        <dbReference type="ARBA" id="ARBA00023136"/>
    </source>
</evidence>
<evidence type="ECO:0000256" key="3">
    <source>
        <dbReference type="ARBA" id="ARBA00022692"/>
    </source>
</evidence>
<dbReference type="Pfam" id="PF00005">
    <property type="entry name" value="ABC_tran"/>
    <property type="match status" value="1"/>
</dbReference>
<evidence type="ECO:0000256" key="5">
    <source>
        <dbReference type="ARBA" id="ARBA00022840"/>
    </source>
</evidence>
<keyword evidence="4" id="KW-0547">Nucleotide-binding</keyword>
<dbReference type="InterPro" id="IPR003593">
    <property type="entry name" value="AAA+_ATPase"/>
</dbReference>